<evidence type="ECO:0000313" key="3">
    <source>
        <dbReference type="EMBL" id="PVD32854.1"/>
    </source>
</evidence>
<sequence length="196" mass="21386">MSGKEGYKAPKVPCNALCDKTPPVPPKMNAFFILACFLGAAAAQLHTQCHSNAQQLREVEVVALVADIVDRNEDNIITVGEFVVGFADILQYQLPLSEGVILGMTREALVALAAAAGLHITKEEFVTRWHARFGDSMEFARATFEAYDTNHDGGLSVFEIESIVDHVLEREDNGDGKVSGAEFRAYLLWVYGPPCA</sequence>
<proteinExistence type="predicted"/>
<evidence type="ECO:0000259" key="2">
    <source>
        <dbReference type="PROSITE" id="PS50222"/>
    </source>
</evidence>
<dbReference type="PROSITE" id="PS50222">
    <property type="entry name" value="EF_HAND_2"/>
    <property type="match status" value="1"/>
</dbReference>
<keyword evidence="1" id="KW-0106">Calcium</keyword>
<keyword evidence="4" id="KW-1185">Reference proteome</keyword>
<comment type="caution">
    <text evidence="3">The sequence shown here is derived from an EMBL/GenBank/DDBJ whole genome shotgun (WGS) entry which is preliminary data.</text>
</comment>
<dbReference type="Gene3D" id="1.10.238.10">
    <property type="entry name" value="EF-hand"/>
    <property type="match status" value="1"/>
</dbReference>
<dbReference type="Proteomes" id="UP000245119">
    <property type="component" value="Linkage Group LG4"/>
</dbReference>
<dbReference type="OrthoDB" id="26525at2759"/>
<feature type="domain" description="EF-hand" evidence="2">
    <location>
        <begin position="135"/>
        <end position="170"/>
    </location>
</feature>
<dbReference type="InterPro" id="IPR018247">
    <property type="entry name" value="EF_Hand_1_Ca_BS"/>
</dbReference>
<name>A0A2T7PHG8_POMCA</name>
<protein>
    <recommendedName>
        <fullName evidence="2">EF-hand domain-containing protein</fullName>
    </recommendedName>
</protein>
<dbReference type="InterPro" id="IPR011992">
    <property type="entry name" value="EF-hand-dom_pair"/>
</dbReference>
<dbReference type="AlphaFoldDB" id="A0A2T7PHG8"/>
<accession>A0A2T7PHG8</accession>
<evidence type="ECO:0000256" key="1">
    <source>
        <dbReference type="ARBA" id="ARBA00022837"/>
    </source>
</evidence>
<organism evidence="3 4">
    <name type="scientific">Pomacea canaliculata</name>
    <name type="common">Golden apple snail</name>
    <dbReference type="NCBI Taxonomy" id="400727"/>
    <lineage>
        <taxon>Eukaryota</taxon>
        <taxon>Metazoa</taxon>
        <taxon>Spiralia</taxon>
        <taxon>Lophotrochozoa</taxon>
        <taxon>Mollusca</taxon>
        <taxon>Gastropoda</taxon>
        <taxon>Caenogastropoda</taxon>
        <taxon>Architaenioglossa</taxon>
        <taxon>Ampullarioidea</taxon>
        <taxon>Ampullariidae</taxon>
        <taxon>Pomacea</taxon>
    </lineage>
</organism>
<reference evidence="3 4" key="1">
    <citation type="submission" date="2018-04" db="EMBL/GenBank/DDBJ databases">
        <title>The genome of golden apple snail Pomacea canaliculata provides insight into stress tolerance and invasive adaptation.</title>
        <authorList>
            <person name="Liu C."/>
            <person name="Liu B."/>
            <person name="Ren Y."/>
            <person name="Zhang Y."/>
            <person name="Wang H."/>
            <person name="Li S."/>
            <person name="Jiang F."/>
            <person name="Yin L."/>
            <person name="Zhang G."/>
            <person name="Qian W."/>
            <person name="Fan W."/>
        </authorList>
    </citation>
    <scope>NUCLEOTIDE SEQUENCE [LARGE SCALE GENOMIC DNA]</scope>
    <source>
        <strain evidence="3">SZHN2017</strain>
        <tissue evidence="3">Muscle</tissue>
    </source>
</reference>
<dbReference type="EMBL" id="PZQS01000004">
    <property type="protein sequence ID" value="PVD32854.1"/>
    <property type="molecule type" value="Genomic_DNA"/>
</dbReference>
<dbReference type="PROSITE" id="PS00018">
    <property type="entry name" value="EF_HAND_1"/>
    <property type="match status" value="1"/>
</dbReference>
<gene>
    <name evidence="3" type="ORF">C0Q70_08301</name>
</gene>
<dbReference type="SUPFAM" id="SSF47473">
    <property type="entry name" value="EF-hand"/>
    <property type="match status" value="1"/>
</dbReference>
<dbReference type="GO" id="GO:0005509">
    <property type="term" value="F:calcium ion binding"/>
    <property type="evidence" value="ECO:0007669"/>
    <property type="project" value="InterPro"/>
</dbReference>
<evidence type="ECO:0000313" key="4">
    <source>
        <dbReference type="Proteomes" id="UP000245119"/>
    </source>
</evidence>
<dbReference type="InterPro" id="IPR002048">
    <property type="entry name" value="EF_hand_dom"/>
</dbReference>
<dbReference type="Pfam" id="PF13202">
    <property type="entry name" value="EF-hand_5"/>
    <property type="match status" value="1"/>
</dbReference>